<dbReference type="Proteomes" id="UP000054217">
    <property type="component" value="Unassembled WGS sequence"/>
</dbReference>
<dbReference type="InterPro" id="IPR051320">
    <property type="entry name" value="Viral_Replic_Matur_Polypro"/>
</dbReference>
<dbReference type="STRING" id="870435.A0A0C3N958"/>
<dbReference type="InterPro" id="IPR043502">
    <property type="entry name" value="DNA/RNA_pol_sf"/>
</dbReference>
<dbReference type="OrthoDB" id="2654158at2759"/>
<dbReference type="HOGENOM" id="CLU_1247981_0_0_1"/>
<dbReference type="PANTHER" id="PTHR33064">
    <property type="entry name" value="POL PROTEIN"/>
    <property type="match status" value="1"/>
</dbReference>
<accession>A0A0C3N958</accession>
<feature type="non-terminal residue" evidence="1">
    <location>
        <position position="1"/>
    </location>
</feature>
<evidence type="ECO:0000313" key="2">
    <source>
        <dbReference type="Proteomes" id="UP000054217"/>
    </source>
</evidence>
<keyword evidence="2" id="KW-1185">Reference proteome</keyword>
<reference evidence="1 2" key="1">
    <citation type="submission" date="2014-04" db="EMBL/GenBank/DDBJ databases">
        <authorList>
            <consortium name="DOE Joint Genome Institute"/>
            <person name="Kuo A."/>
            <person name="Kohler A."/>
            <person name="Costa M.D."/>
            <person name="Nagy L.G."/>
            <person name="Floudas D."/>
            <person name="Copeland A."/>
            <person name="Barry K.W."/>
            <person name="Cichocki N."/>
            <person name="Veneault-Fourrey C."/>
            <person name="LaButti K."/>
            <person name="Lindquist E.A."/>
            <person name="Lipzen A."/>
            <person name="Lundell T."/>
            <person name="Morin E."/>
            <person name="Murat C."/>
            <person name="Sun H."/>
            <person name="Tunlid A."/>
            <person name="Henrissat B."/>
            <person name="Grigoriev I.V."/>
            <person name="Hibbett D.S."/>
            <person name="Martin F."/>
            <person name="Nordberg H.P."/>
            <person name="Cantor M.N."/>
            <person name="Hua S.X."/>
        </authorList>
    </citation>
    <scope>NUCLEOTIDE SEQUENCE [LARGE SCALE GENOMIC DNA]</scope>
    <source>
        <strain evidence="1 2">Marx 270</strain>
    </source>
</reference>
<dbReference type="InParanoid" id="A0A0C3N958"/>
<name>A0A0C3N958_PISTI</name>
<sequence length="222" mass="25078">KHLTESFAGYGVYVTMDLYSGYDQHMLHIDSCCEPKCGKAPHWLTTLPQGHVNAVHIYQGDTTFVLQDEIPHHSLPFINDILVKSETTCYQCADGSYETIPENHGVCRFIWNHCIVINCILQHLLNIKATISAKKFILAAPSAVIISHKCTFEGCVPEESKVQKICNWPKCHNLTQVYGFPGICSVLCIFIKDFTKIMQLPVALMQKDMPFTWDEPQCAAMQ</sequence>
<evidence type="ECO:0000313" key="1">
    <source>
        <dbReference type="EMBL" id="KIN97609.1"/>
    </source>
</evidence>
<proteinExistence type="predicted"/>
<gene>
    <name evidence="1" type="ORF">M404DRAFT_159863</name>
</gene>
<dbReference type="Gene3D" id="3.30.70.270">
    <property type="match status" value="2"/>
</dbReference>
<protein>
    <submittedName>
        <fullName evidence="1">Uncharacterized protein</fullName>
    </submittedName>
</protein>
<dbReference type="PANTHER" id="PTHR33064:SF37">
    <property type="entry name" value="RIBONUCLEASE H"/>
    <property type="match status" value="1"/>
</dbReference>
<dbReference type="EMBL" id="KN832026">
    <property type="protein sequence ID" value="KIN97609.1"/>
    <property type="molecule type" value="Genomic_DNA"/>
</dbReference>
<reference evidence="2" key="2">
    <citation type="submission" date="2015-01" db="EMBL/GenBank/DDBJ databases">
        <title>Evolutionary Origins and Diversification of the Mycorrhizal Mutualists.</title>
        <authorList>
            <consortium name="DOE Joint Genome Institute"/>
            <consortium name="Mycorrhizal Genomics Consortium"/>
            <person name="Kohler A."/>
            <person name="Kuo A."/>
            <person name="Nagy L.G."/>
            <person name="Floudas D."/>
            <person name="Copeland A."/>
            <person name="Barry K.W."/>
            <person name="Cichocki N."/>
            <person name="Veneault-Fourrey C."/>
            <person name="LaButti K."/>
            <person name="Lindquist E.A."/>
            <person name="Lipzen A."/>
            <person name="Lundell T."/>
            <person name="Morin E."/>
            <person name="Murat C."/>
            <person name="Riley R."/>
            <person name="Ohm R."/>
            <person name="Sun H."/>
            <person name="Tunlid A."/>
            <person name="Henrissat B."/>
            <person name="Grigoriev I.V."/>
            <person name="Hibbett D.S."/>
            <person name="Martin F."/>
        </authorList>
    </citation>
    <scope>NUCLEOTIDE SEQUENCE [LARGE SCALE GENOMIC DNA]</scope>
    <source>
        <strain evidence="2">Marx 270</strain>
    </source>
</reference>
<organism evidence="1 2">
    <name type="scientific">Pisolithus tinctorius Marx 270</name>
    <dbReference type="NCBI Taxonomy" id="870435"/>
    <lineage>
        <taxon>Eukaryota</taxon>
        <taxon>Fungi</taxon>
        <taxon>Dikarya</taxon>
        <taxon>Basidiomycota</taxon>
        <taxon>Agaricomycotina</taxon>
        <taxon>Agaricomycetes</taxon>
        <taxon>Agaricomycetidae</taxon>
        <taxon>Boletales</taxon>
        <taxon>Sclerodermatineae</taxon>
        <taxon>Pisolithaceae</taxon>
        <taxon>Pisolithus</taxon>
    </lineage>
</organism>
<dbReference type="AlphaFoldDB" id="A0A0C3N958"/>
<dbReference type="SUPFAM" id="SSF56672">
    <property type="entry name" value="DNA/RNA polymerases"/>
    <property type="match status" value="1"/>
</dbReference>
<dbReference type="InterPro" id="IPR043128">
    <property type="entry name" value="Rev_trsase/Diguanyl_cyclase"/>
</dbReference>